<comment type="caution">
    <text evidence="3">The sequence shown here is derived from an EMBL/GenBank/DDBJ whole genome shotgun (WGS) entry which is preliminary data.</text>
</comment>
<evidence type="ECO:0000313" key="2">
    <source>
        <dbReference type="EMBL" id="PQO26650.1"/>
    </source>
</evidence>
<gene>
    <name evidence="3" type="ORF">C5Y93_16340</name>
    <name evidence="2" type="ORF">C5Y98_30180</name>
</gene>
<accession>A0A2S8GLA2</accession>
<dbReference type="AlphaFoldDB" id="A0A2S8GLA2"/>
<evidence type="ECO:0000313" key="5">
    <source>
        <dbReference type="Proteomes" id="UP000239388"/>
    </source>
</evidence>
<name>A0A2S8GLA2_9BACT</name>
<evidence type="ECO:0000313" key="3">
    <source>
        <dbReference type="EMBL" id="PQO45101.1"/>
    </source>
</evidence>
<organism evidence="3 4">
    <name type="scientific">Blastopirellula marina</name>
    <dbReference type="NCBI Taxonomy" id="124"/>
    <lineage>
        <taxon>Bacteria</taxon>
        <taxon>Pseudomonadati</taxon>
        <taxon>Planctomycetota</taxon>
        <taxon>Planctomycetia</taxon>
        <taxon>Pirellulales</taxon>
        <taxon>Pirellulaceae</taxon>
        <taxon>Blastopirellula</taxon>
    </lineage>
</organism>
<feature type="transmembrane region" description="Helical" evidence="1">
    <location>
        <begin position="66"/>
        <end position="87"/>
    </location>
</feature>
<protein>
    <submittedName>
        <fullName evidence="3">Uncharacterized protein</fullName>
    </submittedName>
</protein>
<dbReference type="RefSeq" id="WP_105336501.1">
    <property type="nucleotide sequence ID" value="NZ_PUHZ01000016.1"/>
</dbReference>
<dbReference type="Proteomes" id="UP000239388">
    <property type="component" value="Unassembled WGS sequence"/>
</dbReference>
<keyword evidence="1" id="KW-0812">Transmembrane</keyword>
<evidence type="ECO:0000313" key="4">
    <source>
        <dbReference type="Proteomes" id="UP000237819"/>
    </source>
</evidence>
<sequence length="95" mass="9903">MRIAAILMIVLCGLLTLALAAGLGIGFYFGRIGVEGTDLQYSWFTAVHSANATYIEVKTTSIGLEIVALAVALPIGLMVGSAAFLYIKSAPPGQE</sequence>
<keyword evidence="1" id="KW-1133">Transmembrane helix</keyword>
<dbReference type="Proteomes" id="UP000237819">
    <property type="component" value="Unassembled WGS sequence"/>
</dbReference>
<reference evidence="4 5" key="1">
    <citation type="submission" date="2018-02" db="EMBL/GenBank/DDBJ databases">
        <title>Comparative genomes isolates from brazilian mangrove.</title>
        <authorList>
            <person name="Araujo J.E."/>
            <person name="Taketani R.G."/>
            <person name="Silva M.C.P."/>
            <person name="Loureco M.V."/>
            <person name="Andreote F.D."/>
        </authorList>
    </citation>
    <scope>NUCLEOTIDE SEQUENCE [LARGE SCALE GENOMIC DNA]</scope>
    <source>
        <strain evidence="2 5">NAP PRIS-MGV</strain>
        <strain evidence="3 4">Nap-Phe MGV</strain>
    </source>
</reference>
<dbReference type="EMBL" id="PUIB01000030">
    <property type="protein sequence ID" value="PQO26650.1"/>
    <property type="molecule type" value="Genomic_DNA"/>
</dbReference>
<dbReference type="OrthoDB" id="9894579at2"/>
<evidence type="ECO:0000256" key="1">
    <source>
        <dbReference type="SAM" id="Phobius"/>
    </source>
</evidence>
<dbReference type="EMBL" id="PUHZ01000016">
    <property type="protein sequence ID" value="PQO45101.1"/>
    <property type="molecule type" value="Genomic_DNA"/>
</dbReference>
<keyword evidence="1" id="KW-0472">Membrane</keyword>
<proteinExistence type="predicted"/>